<keyword evidence="2" id="KW-0716">Sensory transduction</keyword>
<evidence type="ECO:0000256" key="6">
    <source>
        <dbReference type="ARBA" id="ARBA00023136"/>
    </source>
</evidence>
<keyword evidence="6 9" id="KW-0472">Membrane</keyword>
<protein>
    <submittedName>
        <fullName evidence="11">Odorant receptor</fullName>
    </submittedName>
</protein>
<accession>A0A7G4KBW2</accession>
<feature type="transmembrane region" description="Helical" evidence="9">
    <location>
        <begin position="129"/>
        <end position="148"/>
    </location>
</feature>
<evidence type="ECO:0000313" key="11">
    <source>
        <dbReference type="EMBL" id="QMS80348.1"/>
    </source>
</evidence>
<evidence type="ECO:0000256" key="7">
    <source>
        <dbReference type="ARBA" id="ARBA00023170"/>
    </source>
</evidence>
<keyword evidence="3 9" id="KW-0812">Transmembrane</keyword>
<keyword evidence="5 9" id="KW-1133">Transmembrane helix</keyword>
<dbReference type="GO" id="GO:0005886">
    <property type="term" value="C:plasma membrane"/>
    <property type="evidence" value="ECO:0007669"/>
    <property type="project" value="TreeGrafter"/>
</dbReference>
<dbReference type="AlphaFoldDB" id="A0A7G4KBW2"/>
<evidence type="ECO:0000256" key="9">
    <source>
        <dbReference type="SAM" id="Phobius"/>
    </source>
</evidence>
<evidence type="ECO:0000256" key="1">
    <source>
        <dbReference type="ARBA" id="ARBA00004141"/>
    </source>
</evidence>
<dbReference type="GO" id="GO:0007165">
    <property type="term" value="P:signal transduction"/>
    <property type="evidence" value="ECO:0007669"/>
    <property type="project" value="UniProtKB-KW"/>
</dbReference>
<keyword evidence="8" id="KW-0807">Transducer</keyword>
<keyword evidence="4" id="KW-0552">Olfaction</keyword>
<feature type="signal peptide" evidence="10">
    <location>
        <begin position="1"/>
        <end position="15"/>
    </location>
</feature>
<keyword evidence="7 11" id="KW-0675">Receptor</keyword>
<evidence type="ECO:0000256" key="3">
    <source>
        <dbReference type="ARBA" id="ARBA00022692"/>
    </source>
</evidence>
<proteinExistence type="evidence at transcript level"/>
<evidence type="ECO:0000256" key="8">
    <source>
        <dbReference type="ARBA" id="ARBA00023224"/>
    </source>
</evidence>
<dbReference type="GO" id="GO:0004984">
    <property type="term" value="F:olfactory receptor activity"/>
    <property type="evidence" value="ECO:0007669"/>
    <property type="project" value="InterPro"/>
</dbReference>
<sequence length="251" mass="29221">MVVALFCFMPITLMAVDYYKNGKYKVNFPFLVKYFFDPFTEIWPYVYFHQVVSTFIVWVNVYGPDTFFYAFCVYVQMHFRILSQRLRKLFYKPNLLVEDKEKLIKLLKRHQELIQLVKDFETLYTSSNLWNMVISSILICLSAFNATTNPDAKAVLTFICFLFMSLSQISILCFFGDMIVNSSALVAEAAYSCGWYNVDADVKKSLLIVIMRAHTPCKLTAANFAVLNLRAFAMIISKSWSYFALLKTLYK</sequence>
<dbReference type="GO" id="GO:0005549">
    <property type="term" value="F:odorant binding"/>
    <property type="evidence" value="ECO:0007669"/>
    <property type="project" value="InterPro"/>
</dbReference>
<dbReference type="PANTHER" id="PTHR21137">
    <property type="entry name" value="ODORANT RECEPTOR"/>
    <property type="match status" value="1"/>
</dbReference>
<gene>
    <name evidence="11" type="primary">OR33</name>
</gene>
<evidence type="ECO:0000256" key="4">
    <source>
        <dbReference type="ARBA" id="ARBA00022725"/>
    </source>
</evidence>
<evidence type="ECO:0000256" key="10">
    <source>
        <dbReference type="SAM" id="SignalP"/>
    </source>
</evidence>
<name>A0A7G4KBW2_9NEOP</name>
<evidence type="ECO:0000256" key="5">
    <source>
        <dbReference type="ARBA" id="ARBA00022989"/>
    </source>
</evidence>
<feature type="chain" id="PRO_5028813084" evidence="10">
    <location>
        <begin position="16"/>
        <end position="251"/>
    </location>
</feature>
<feature type="transmembrane region" description="Helical" evidence="9">
    <location>
        <begin position="154"/>
        <end position="175"/>
    </location>
</feature>
<dbReference type="Pfam" id="PF02949">
    <property type="entry name" value="7tm_6"/>
    <property type="match status" value="1"/>
</dbReference>
<dbReference type="InterPro" id="IPR004117">
    <property type="entry name" value="7tm6_olfct_rcpt"/>
</dbReference>
<dbReference type="EMBL" id="MN515200">
    <property type="protein sequence ID" value="QMS80348.1"/>
    <property type="molecule type" value="mRNA"/>
</dbReference>
<reference evidence="11" key="1">
    <citation type="submission" date="2019-09" db="EMBL/GenBank/DDBJ databases">
        <authorList>
            <person name="Yang H."/>
        </authorList>
    </citation>
    <scope>NUCLEOTIDE SEQUENCE</scope>
</reference>
<comment type="subcellular location">
    <subcellularLocation>
        <location evidence="1">Membrane</location>
        <topology evidence="1">Multi-pass membrane protein</topology>
    </subcellularLocation>
</comment>
<evidence type="ECO:0000256" key="2">
    <source>
        <dbReference type="ARBA" id="ARBA00022606"/>
    </source>
</evidence>
<dbReference type="PANTHER" id="PTHR21137:SF44">
    <property type="entry name" value="ODORANT RECEPTOR 13A-RELATED"/>
    <property type="match status" value="1"/>
</dbReference>
<keyword evidence="10" id="KW-0732">Signal</keyword>
<organism evidence="11">
    <name type="scientific">Histia rhodope</name>
    <dbReference type="NCBI Taxonomy" id="1453155"/>
    <lineage>
        <taxon>Eukaryota</taxon>
        <taxon>Metazoa</taxon>
        <taxon>Ecdysozoa</taxon>
        <taxon>Arthropoda</taxon>
        <taxon>Hexapoda</taxon>
        <taxon>Insecta</taxon>
        <taxon>Pterygota</taxon>
        <taxon>Neoptera</taxon>
        <taxon>Endopterygota</taxon>
        <taxon>Lepidoptera</taxon>
        <taxon>Glossata</taxon>
        <taxon>Ditrysia</taxon>
        <taxon>Zygaenoidea</taxon>
        <taxon>Zygaenidae</taxon>
        <taxon>Chalcosiinae</taxon>
        <taxon>Histia</taxon>
    </lineage>
</organism>